<keyword evidence="5 7" id="KW-1133">Transmembrane helix</keyword>
<reference evidence="9" key="1">
    <citation type="submission" date="2022-12" db="EMBL/GenBank/DDBJ databases">
        <title>Paraconexibacter alkalitolerans sp. nov. and Baekduia alba sp. nov., isolated from soil and emended description of the genera Paraconexibacter (Chun et al., 2020) and Baekduia (An et al., 2020).</title>
        <authorList>
            <person name="Vieira S."/>
            <person name="Huber K.J."/>
            <person name="Geppert A."/>
            <person name="Wolf J."/>
            <person name="Neumann-Schaal M."/>
            <person name="Muesken M."/>
            <person name="Overmann J."/>
        </authorList>
    </citation>
    <scope>NUCLEOTIDE SEQUENCE</scope>
    <source>
        <strain evidence="9">AEG42_29</strain>
    </source>
</reference>
<feature type="transmembrane region" description="Helical" evidence="7">
    <location>
        <begin position="71"/>
        <end position="89"/>
    </location>
</feature>
<dbReference type="RefSeq" id="WP_354702121.1">
    <property type="nucleotide sequence ID" value="NZ_CP114014.1"/>
</dbReference>
<evidence type="ECO:0000256" key="7">
    <source>
        <dbReference type="SAM" id="Phobius"/>
    </source>
</evidence>
<dbReference type="Gene3D" id="1.20.1250.20">
    <property type="entry name" value="MFS general substrate transporter like domains"/>
    <property type="match status" value="1"/>
</dbReference>
<evidence type="ECO:0000256" key="1">
    <source>
        <dbReference type="ARBA" id="ARBA00004651"/>
    </source>
</evidence>
<sequence>MLRHPWQRVTLAMFAVGWGANQFAPMLVVYRDELGLSAQTRSLLFGIYAVGLIPGLLIGGTASDRWGRRAVTVPFVLLSPLATLLLVLLRHDTVGLGAARLLVGVCSGVVFGAASAWVAELSTGEAEGTGARRAAVALSAGFGTGPLVAGLVGEWAPHPLWVPYLPHIVLGTVAAALLLSAPEPPGVRRGAGPLIRIPLVTRTRRFLTAVAPVAPWVFGCAAISVAFLPGEIGGGTSGAVAFAGITTGVTLGTGVLIQPLARRMDDRRALSGGVAGLLFALAGTGVGILALTLDSRAVVLLGAPLLGAGYGFCLVSGLRETERLSAPDERGATVSIFYALTYLGFAVPYLLGLLSSLGTGERGALVVTAGVAVACLLVVSAALRRPSPAPAAGP</sequence>
<dbReference type="SUPFAM" id="SSF103473">
    <property type="entry name" value="MFS general substrate transporter"/>
    <property type="match status" value="1"/>
</dbReference>
<feature type="transmembrane region" description="Helical" evidence="7">
    <location>
        <begin position="330"/>
        <end position="351"/>
    </location>
</feature>
<dbReference type="InterPro" id="IPR050171">
    <property type="entry name" value="MFS_Transporters"/>
</dbReference>
<feature type="transmembrane region" description="Helical" evidence="7">
    <location>
        <begin position="239"/>
        <end position="257"/>
    </location>
</feature>
<organism evidence="9">
    <name type="scientific">Paraconexibacter sp. AEG42_29</name>
    <dbReference type="NCBI Taxonomy" id="2997339"/>
    <lineage>
        <taxon>Bacteria</taxon>
        <taxon>Bacillati</taxon>
        <taxon>Actinomycetota</taxon>
        <taxon>Thermoleophilia</taxon>
        <taxon>Solirubrobacterales</taxon>
        <taxon>Paraconexibacteraceae</taxon>
        <taxon>Paraconexibacter</taxon>
    </lineage>
</organism>
<feature type="domain" description="Major facilitator superfamily (MFS) profile" evidence="8">
    <location>
        <begin position="1"/>
        <end position="387"/>
    </location>
</feature>
<feature type="transmembrane region" description="Helical" evidence="7">
    <location>
        <begin position="134"/>
        <end position="152"/>
    </location>
</feature>
<dbReference type="AlphaFoldDB" id="A0AAU7AVE9"/>
<protein>
    <recommendedName>
        <fullName evidence="8">Major facilitator superfamily (MFS) profile domain-containing protein</fullName>
    </recommendedName>
</protein>
<gene>
    <name evidence="9" type="ORF">DSM112329_02474</name>
</gene>
<name>A0AAU7AVE9_9ACTN</name>
<feature type="transmembrane region" description="Helical" evidence="7">
    <location>
        <begin position="269"/>
        <end position="291"/>
    </location>
</feature>
<evidence type="ECO:0000259" key="8">
    <source>
        <dbReference type="PROSITE" id="PS50850"/>
    </source>
</evidence>
<evidence type="ECO:0000256" key="4">
    <source>
        <dbReference type="ARBA" id="ARBA00022692"/>
    </source>
</evidence>
<dbReference type="InterPro" id="IPR036259">
    <property type="entry name" value="MFS_trans_sf"/>
</dbReference>
<evidence type="ECO:0000256" key="2">
    <source>
        <dbReference type="ARBA" id="ARBA00022448"/>
    </source>
</evidence>
<feature type="transmembrane region" description="Helical" evidence="7">
    <location>
        <begin position="101"/>
        <end position="122"/>
    </location>
</feature>
<dbReference type="KEGG" id="parq:DSM112329_02474"/>
<dbReference type="GO" id="GO:0005886">
    <property type="term" value="C:plasma membrane"/>
    <property type="evidence" value="ECO:0007669"/>
    <property type="project" value="UniProtKB-SubCell"/>
</dbReference>
<keyword evidence="4 7" id="KW-0812">Transmembrane</keyword>
<dbReference type="Pfam" id="PF07690">
    <property type="entry name" value="MFS_1"/>
    <property type="match status" value="1"/>
</dbReference>
<evidence type="ECO:0000256" key="3">
    <source>
        <dbReference type="ARBA" id="ARBA00022475"/>
    </source>
</evidence>
<keyword evidence="2" id="KW-0813">Transport</keyword>
<keyword evidence="6 7" id="KW-0472">Membrane</keyword>
<feature type="transmembrane region" description="Helical" evidence="7">
    <location>
        <begin position="164"/>
        <end position="181"/>
    </location>
</feature>
<keyword evidence="3" id="KW-1003">Cell membrane</keyword>
<feature type="transmembrane region" description="Helical" evidence="7">
    <location>
        <begin position="363"/>
        <end position="383"/>
    </location>
</feature>
<feature type="transmembrane region" description="Helical" evidence="7">
    <location>
        <begin position="206"/>
        <end position="227"/>
    </location>
</feature>
<dbReference type="PANTHER" id="PTHR23517:SF13">
    <property type="entry name" value="MAJOR FACILITATOR SUPERFAMILY MFS_1"/>
    <property type="match status" value="1"/>
</dbReference>
<dbReference type="InterPro" id="IPR011701">
    <property type="entry name" value="MFS"/>
</dbReference>
<accession>A0AAU7AVE9</accession>
<proteinExistence type="predicted"/>
<comment type="subcellular location">
    <subcellularLocation>
        <location evidence="1">Cell membrane</location>
        <topology evidence="1">Multi-pass membrane protein</topology>
    </subcellularLocation>
</comment>
<evidence type="ECO:0000256" key="6">
    <source>
        <dbReference type="ARBA" id="ARBA00023136"/>
    </source>
</evidence>
<dbReference type="PANTHER" id="PTHR23517">
    <property type="entry name" value="RESISTANCE PROTEIN MDTM, PUTATIVE-RELATED-RELATED"/>
    <property type="match status" value="1"/>
</dbReference>
<dbReference type="GO" id="GO:0022857">
    <property type="term" value="F:transmembrane transporter activity"/>
    <property type="evidence" value="ECO:0007669"/>
    <property type="project" value="InterPro"/>
</dbReference>
<dbReference type="PROSITE" id="PS50850">
    <property type="entry name" value="MFS"/>
    <property type="match status" value="1"/>
</dbReference>
<feature type="transmembrane region" description="Helical" evidence="7">
    <location>
        <begin position="42"/>
        <end position="59"/>
    </location>
</feature>
<evidence type="ECO:0000256" key="5">
    <source>
        <dbReference type="ARBA" id="ARBA00022989"/>
    </source>
</evidence>
<evidence type="ECO:0000313" key="9">
    <source>
        <dbReference type="EMBL" id="XAY05616.1"/>
    </source>
</evidence>
<dbReference type="EMBL" id="CP114014">
    <property type="protein sequence ID" value="XAY05616.1"/>
    <property type="molecule type" value="Genomic_DNA"/>
</dbReference>
<dbReference type="InterPro" id="IPR020846">
    <property type="entry name" value="MFS_dom"/>
</dbReference>
<feature type="transmembrane region" description="Helical" evidence="7">
    <location>
        <begin position="12"/>
        <end position="30"/>
    </location>
</feature>
<feature type="transmembrane region" description="Helical" evidence="7">
    <location>
        <begin position="297"/>
        <end position="318"/>
    </location>
</feature>